<reference evidence="8 9" key="1">
    <citation type="submission" date="2023-12" db="EMBL/GenBank/DDBJ databases">
        <title>Jeotgalibacillus haloalkaliphilus sp. nov., a novel salt-tolerant bacteria, isolated from the estuary of the Fenhe River into the Yellow River.</title>
        <authorList>
            <person name="Li Y."/>
        </authorList>
    </citation>
    <scope>NUCLEOTIDE SEQUENCE [LARGE SCALE GENOMIC DNA]</scope>
    <source>
        <strain evidence="8 9">HH7-29</strain>
    </source>
</reference>
<gene>
    <name evidence="8" type="ORF">UFB30_00755</name>
</gene>
<keyword evidence="3" id="KW-1003">Cell membrane</keyword>
<dbReference type="RefSeq" id="WP_322419760.1">
    <property type="nucleotide sequence ID" value="NZ_JAXQNN010000001.1"/>
</dbReference>
<proteinExistence type="predicted"/>
<feature type="transmembrane region" description="Helical" evidence="7">
    <location>
        <begin position="72"/>
        <end position="91"/>
    </location>
</feature>
<feature type="transmembrane region" description="Helical" evidence="7">
    <location>
        <begin position="162"/>
        <end position="180"/>
    </location>
</feature>
<feature type="transmembrane region" description="Helical" evidence="7">
    <location>
        <begin position="216"/>
        <end position="240"/>
    </location>
</feature>
<feature type="transmembrane region" description="Helical" evidence="7">
    <location>
        <begin position="281"/>
        <end position="300"/>
    </location>
</feature>
<dbReference type="CDD" id="cd06173">
    <property type="entry name" value="MFS_MefA_like"/>
    <property type="match status" value="1"/>
</dbReference>
<keyword evidence="2" id="KW-0813">Transport</keyword>
<keyword evidence="5 7" id="KW-1133">Transmembrane helix</keyword>
<evidence type="ECO:0000256" key="7">
    <source>
        <dbReference type="SAM" id="Phobius"/>
    </source>
</evidence>
<keyword evidence="6 7" id="KW-0472">Membrane</keyword>
<comment type="subcellular location">
    <subcellularLocation>
        <location evidence="1">Cell membrane</location>
        <topology evidence="1">Multi-pass membrane protein</topology>
    </subcellularLocation>
</comment>
<dbReference type="Gene3D" id="1.20.1250.20">
    <property type="entry name" value="MFS general substrate transporter like domains"/>
    <property type="match status" value="1"/>
</dbReference>
<dbReference type="PANTHER" id="PTHR43266:SF7">
    <property type="entry name" value="TRANSPORTER, PUTATIVE-RELATED"/>
    <property type="match status" value="1"/>
</dbReference>
<sequence>MIKNKNIWILLVGEFIAGFGLWLGIIGDLAFMQDKIPSDFHKSLILATGILAGIALGPLAGKAVDQMKKKTIMLYAGVGRLISTGFMLIAIETGSIVWMIAFLISINIAAAFYFPALQAAIPLVTEESELVKVNGLHMNISTLSRIAGTAAAGIFLSLMSLTMLYIIAGIAYTVLLLLTMQLKIDEKQEEAGRVVHEEKQSRGFMKVFPVIREHPAVIPTMLLTLAPLLFIGGFNLIIINVSEILEDPAVKGWLYTIEGVAFILGTLFVRRFDHSMPAKSLFAFAMLIGLSQLMLIYVTYAPVALLAFALFGFAVGSFFPLATTMFQTTIPSPYHGRFFSFRGMLDDFIYQFILIVTGLLLDTLALQQMMFGYGLLSLVLAFGYLMRVRGLRVIQGDGG</sequence>
<feature type="transmembrane region" description="Helical" evidence="7">
    <location>
        <begin position="252"/>
        <end position="269"/>
    </location>
</feature>
<evidence type="ECO:0000256" key="2">
    <source>
        <dbReference type="ARBA" id="ARBA00022448"/>
    </source>
</evidence>
<protein>
    <submittedName>
        <fullName evidence="8">MFS transporter</fullName>
    </submittedName>
</protein>
<feature type="transmembrane region" description="Helical" evidence="7">
    <location>
        <begin position="7"/>
        <end position="31"/>
    </location>
</feature>
<feature type="transmembrane region" description="Helical" evidence="7">
    <location>
        <begin position="97"/>
        <end position="124"/>
    </location>
</feature>
<evidence type="ECO:0000256" key="4">
    <source>
        <dbReference type="ARBA" id="ARBA00022692"/>
    </source>
</evidence>
<evidence type="ECO:0000313" key="9">
    <source>
        <dbReference type="Proteomes" id="UP001292084"/>
    </source>
</evidence>
<dbReference type="SUPFAM" id="SSF103473">
    <property type="entry name" value="MFS general substrate transporter"/>
    <property type="match status" value="1"/>
</dbReference>
<name>A0ABU5KHL9_9BACL</name>
<dbReference type="InterPro" id="IPR011701">
    <property type="entry name" value="MFS"/>
</dbReference>
<organism evidence="8 9">
    <name type="scientific">Jeotgalibacillus haloalkalitolerans</name>
    <dbReference type="NCBI Taxonomy" id="3104292"/>
    <lineage>
        <taxon>Bacteria</taxon>
        <taxon>Bacillati</taxon>
        <taxon>Bacillota</taxon>
        <taxon>Bacilli</taxon>
        <taxon>Bacillales</taxon>
        <taxon>Caryophanaceae</taxon>
        <taxon>Jeotgalibacillus</taxon>
    </lineage>
</organism>
<keyword evidence="9" id="KW-1185">Reference proteome</keyword>
<feature type="transmembrane region" description="Helical" evidence="7">
    <location>
        <begin position="306"/>
        <end position="326"/>
    </location>
</feature>
<dbReference type="PANTHER" id="PTHR43266">
    <property type="entry name" value="MACROLIDE-EFFLUX PROTEIN"/>
    <property type="match status" value="1"/>
</dbReference>
<keyword evidence="4 7" id="KW-0812">Transmembrane</keyword>
<evidence type="ECO:0000256" key="5">
    <source>
        <dbReference type="ARBA" id="ARBA00022989"/>
    </source>
</evidence>
<dbReference type="Proteomes" id="UP001292084">
    <property type="component" value="Unassembled WGS sequence"/>
</dbReference>
<dbReference type="EMBL" id="JAXQNN010000001">
    <property type="protein sequence ID" value="MDZ5710722.1"/>
    <property type="molecule type" value="Genomic_DNA"/>
</dbReference>
<accession>A0ABU5KHL9</accession>
<feature type="transmembrane region" description="Helical" evidence="7">
    <location>
        <begin position="43"/>
        <end position="60"/>
    </location>
</feature>
<evidence type="ECO:0000256" key="6">
    <source>
        <dbReference type="ARBA" id="ARBA00023136"/>
    </source>
</evidence>
<evidence type="ECO:0000256" key="1">
    <source>
        <dbReference type="ARBA" id="ARBA00004651"/>
    </source>
</evidence>
<evidence type="ECO:0000313" key="8">
    <source>
        <dbReference type="EMBL" id="MDZ5710722.1"/>
    </source>
</evidence>
<dbReference type="Pfam" id="PF07690">
    <property type="entry name" value="MFS_1"/>
    <property type="match status" value="1"/>
</dbReference>
<feature type="transmembrane region" description="Helical" evidence="7">
    <location>
        <begin position="370"/>
        <end position="386"/>
    </location>
</feature>
<comment type="caution">
    <text evidence="8">The sequence shown here is derived from an EMBL/GenBank/DDBJ whole genome shotgun (WGS) entry which is preliminary data.</text>
</comment>
<evidence type="ECO:0000256" key="3">
    <source>
        <dbReference type="ARBA" id="ARBA00022475"/>
    </source>
</evidence>
<dbReference type="InterPro" id="IPR036259">
    <property type="entry name" value="MFS_trans_sf"/>
</dbReference>